<name>A0A139H442_9PEZI</name>
<feature type="transmembrane region" description="Helical" evidence="1">
    <location>
        <begin position="232"/>
        <end position="249"/>
    </location>
</feature>
<dbReference type="InterPro" id="IPR010699">
    <property type="entry name" value="DUF1275"/>
</dbReference>
<gene>
    <name evidence="2" type="ORF">AC578_879</name>
</gene>
<evidence type="ECO:0000313" key="2">
    <source>
        <dbReference type="EMBL" id="KXS97181.1"/>
    </source>
</evidence>
<dbReference type="EMBL" id="LFZN01000150">
    <property type="protein sequence ID" value="KXS97181.1"/>
    <property type="molecule type" value="Genomic_DNA"/>
</dbReference>
<dbReference type="OrthoDB" id="5288586at2759"/>
<evidence type="ECO:0008006" key="4">
    <source>
        <dbReference type="Google" id="ProtNLM"/>
    </source>
</evidence>
<dbReference type="Pfam" id="PF06912">
    <property type="entry name" value="DUF1275"/>
    <property type="match status" value="1"/>
</dbReference>
<organism evidence="2 3">
    <name type="scientific">Pseudocercospora eumusae</name>
    <dbReference type="NCBI Taxonomy" id="321146"/>
    <lineage>
        <taxon>Eukaryota</taxon>
        <taxon>Fungi</taxon>
        <taxon>Dikarya</taxon>
        <taxon>Ascomycota</taxon>
        <taxon>Pezizomycotina</taxon>
        <taxon>Dothideomycetes</taxon>
        <taxon>Dothideomycetidae</taxon>
        <taxon>Mycosphaerellales</taxon>
        <taxon>Mycosphaerellaceae</taxon>
        <taxon>Pseudocercospora</taxon>
    </lineage>
</organism>
<accession>A0A139H442</accession>
<keyword evidence="3" id="KW-1185">Reference proteome</keyword>
<dbReference type="STRING" id="321146.A0A139H442"/>
<keyword evidence="1" id="KW-1133">Transmembrane helix</keyword>
<reference evidence="2 3" key="1">
    <citation type="submission" date="2015-07" db="EMBL/GenBank/DDBJ databases">
        <title>Comparative genomics of the Sigatoka disease complex on banana suggests a link between parallel evolutionary changes in Pseudocercospora fijiensis and Pseudocercospora eumusae and increased virulence on the banana host.</title>
        <authorList>
            <person name="Chang T.-C."/>
            <person name="Salvucci A."/>
            <person name="Crous P.W."/>
            <person name="Stergiopoulos I."/>
        </authorList>
    </citation>
    <scope>NUCLEOTIDE SEQUENCE [LARGE SCALE GENOMIC DNA]</scope>
    <source>
        <strain evidence="2 3">CBS 114824</strain>
    </source>
</reference>
<dbReference type="AlphaFoldDB" id="A0A139H442"/>
<feature type="transmembrane region" description="Helical" evidence="1">
    <location>
        <begin position="255"/>
        <end position="276"/>
    </location>
</feature>
<protein>
    <recommendedName>
        <fullName evidence="4">DUF1275 domain protein</fullName>
    </recommendedName>
</protein>
<sequence>MSNTTYGTIEDTRPLGNGRLFSTSDEQQVGLLHGNTKAANGTFSRLRSHFTANVSNTWGDIALLLCYIITGLLDSSSVYTWGSFVSMQTGNTIYLGAGLVAPNEDNRWFRALVSIAAFCLGSALFSRFHRYFGAKRRWVIVASYTIQLLFIIAAAVMVTIGPDTGPKGPITVWNIMPIGLIGLQSAGQAYMSRVLKYGGLTSVVLTSIYCDLFSDEKFFATPTTNAERNRRAAAAILLLIGAIFGGLFAHSSIGLMGAIWTAAILKLGIVLAWCFWTAEHEGGDH</sequence>
<dbReference type="PANTHER" id="PTHR37488:SF1">
    <property type="entry name" value="DUF1275 DOMAIN PROTEIN"/>
    <property type="match status" value="1"/>
</dbReference>
<comment type="caution">
    <text evidence="2">The sequence shown here is derived from an EMBL/GenBank/DDBJ whole genome shotgun (WGS) entry which is preliminary data.</text>
</comment>
<feature type="transmembrane region" description="Helical" evidence="1">
    <location>
        <begin position="108"/>
        <end position="126"/>
    </location>
</feature>
<keyword evidence="1" id="KW-0472">Membrane</keyword>
<evidence type="ECO:0000313" key="3">
    <source>
        <dbReference type="Proteomes" id="UP000070133"/>
    </source>
</evidence>
<keyword evidence="1" id="KW-0812">Transmembrane</keyword>
<dbReference type="PANTHER" id="PTHR37488">
    <property type="entry name" value="DUF1275 DOMAIN-CONTAINING PROTEIN"/>
    <property type="match status" value="1"/>
</dbReference>
<proteinExistence type="predicted"/>
<feature type="transmembrane region" description="Helical" evidence="1">
    <location>
        <begin position="138"/>
        <end position="160"/>
    </location>
</feature>
<evidence type="ECO:0000256" key="1">
    <source>
        <dbReference type="SAM" id="Phobius"/>
    </source>
</evidence>
<feature type="transmembrane region" description="Helical" evidence="1">
    <location>
        <begin position="172"/>
        <end position="191"/>
    </location>
</feature>
<dbReference type="Proteomes" id="UP000070133">
    <property type="component" value="Unassembled WGS sequence"/>
</dbReference>